<dbReference type="SUPFAM" id="SSF51658">
    <property type="entry name" value="Xylose isomerase-like"/>
    <property type="match status" value="1"/>
</dbReference>
<comment type="caution">
    <text evidence="2">The sequence shown here is derived from an EMBL/GenBank/DDBJ whole genome shotgun (WGS) entry which is preliminary data.</text>
</comment>
<reference evidence="2" key="1">
    <citation type="submission" date="2021-06" db="EMBL/GenBank/DDBJ databases">
        <title>New haloarchaea isolates fom saline soil.</title>
        <authorList>
            <person name="Duran-Viseras A."/>
            <person name="Sanchez-Porro C.S."/>
            <person name="Ventosa A."/>
        </authorList>
    </citation>
    <scope>NUCLEOTIDE SEQUENCE</scope>
    <source>
        <strain evidence="2">JCM 18369</strain>
    </source>
</reference>
<dbReference type="Gene3D" id="3.20.20.150">
    <property type="entry name" value="Divalent-metal-dependent TIM barrel enzymes"/>
    <property type="match status" value="1"/>
</dbReference>
<accession>A0AA41KKA1</accession>
<dbReference type="RefSeq" id="WP_162412873.1">
    <property type="nucleotide sequence ID" value="NZ_JAHQXE010000002.1"/>
</dbReference>
<dbReference type="PANTHER" id="PTHR12110">
    <property type="entry name" value="HYDROXYPYRUVATE ISOMERASE"/>
    <property type="match status" value="1"/>
</dbReference>
<evidence type="ECO:0000313" key="2">
    <source>
        <dbReference type="EMBL" id="MBV0901674.1"/>
    </source>
</evidence>
<keyword evidence="3" id="KW-1185">Reference proteome</keyword>
<proteinExistence type="predicted"/>
<dbReference type="GO" id="GO:0016853">
    <property type="term" value="F:isomerase activity"/>
    <property type="evidence" value="ECO:0007669"/>
    <property type="project" value="UniProtKB-KW"/>
</dbReference>
<evidence type="ECO:0000313" key="3">
    <source>
        <dbReference type="Proteomes" id="UP001166304"/>
    </source>
</evidence>
<dbReference type="InterPro" id="IPR013022">
    <property type="entry name" value="Xyl_isomerase-like_TIM-brl"/>
</dbReference>
<feature type="domain" description="Xylose isomerase-like TIM barrel" evidence="1">
    <location>
        <begin position="21"/>
        <end position="233"/>
    </location>
</feature>
<evidence type="ECO:0000259" key="1">
    <source>
        <dbReference type="Pfam" id="PF01261"/>
    </source>
</evidence>
<dbReference type="InterPro" id="IPR050312">
    <property type="entry name" value="IolE/XylAMocC-like"/>
</dbReference>
<dbReference type="EMBL" id="JAHQXE010000002">
    <property type="protein sequence ID" value="MBV0901674.1"/>
    <property type="molecule type" value="Genomic_DNA"/>
</dbReference>
<keyword evidence="2" id="KW-0413">Isomerase</keyword>
<dbReference type="InterPro" id="IPR036237">
    <property type="entry name" value="Xyl_isomerase-like_sf"/>
</dbReference>
<dbReference type="Pfam" id="PF01261">
    <property type="entry name" value="AP_endonuc_2"/>
    <property type="match status" value="1"/>
</dbReference>
<dbReference type="PANTHER" id="PTHR12110:SF41">
    <property type="entry name" value="INOSOSE DEHYDRATASE"/>
    <property type="match status" value="1"/>
</dbReference>
<gene>
    <name evidence="2" type="ORF">KTS37_07710</name>
</gene>
<dbReference type="Proteomes" id="UP001166304">
    <property type="component" value="Unassembled WGS sequence"/>
</dbReference>
<sequence>MQTAIQLWTLRTLREPLSAVLDRVAAAGYDAVEFAGVGDPGASRRALDDAGLGVVGAHVGIDALQSEQSAVARQLDALEVPFVVVPYLDVDHFADADAVAATATMLDTLDATYDRPLLYHNHDHEFAALDGETAYDRLIDETSVGFELDAGWARAAGRDPVDLLDRLDGRAPVVHLKDVTAEGEPTALGDGVLELEAVVAAAREAGTEWLVFEHDEPDDPEAAITNGIDGLRALLS</sequence>
<protein>
    <submittedName>
        <fullName evidence="2">Sugar phosphate isomerase/epimerase</fullName>
    </submittedName>
</protein>
<organism evidence="2 3">
    <name type="scientific">Haloarcula salina</name>
    <dbReference type="NCBI Taxonomy" id="1429914"/>
    <lineage>
        <taxon>Archaea</taxon>
        <taxon>Methanobacteriati</taxon>
        <taxon>Methanobacteriota</taxon>
        <taxon>Stenosarchaea group</taxon>
        <taxon>Halobacteria</taxon>
        <taxon>Halobacteriales</taxon>
        <taxon>Haloarculaceae</taxon>
        <taxon>Haloarcula</taxon>
    </lineage>
</organism>
<name>A0AA41KKA1_9EURY</name>
<dbReference type="AlphaFoldDB" id="A0AA41KKA1"/>